<feature type="transmembrane region" description="Helical" evidence="8">
    <location>
        <begin position="177"/>
        <end position="200"/>
    </location>
</feature>
<feature type="transmembrane region" description="Helical" evidence="8">
    <location>
        <begin position="206"/>
        <end position="225"/>
    </location>
</feature>
<evidence type="ECO:0000256" key="7">
    <source>
        <dbReference type="ARBA" id="ARBA00024033"/>
    </source>
</evidence>
<keyword evidence="5 8" id="KW-1133">Transmembrane helix</keyword>
<organism evidence="9 10">
    <name type="scientific">Corynebacterium suicordis DSM 45110</name>
    <dbReference type="NCBI Taxonomy" id="1121369"/>
    <lineage>
        <taxon>Bacteria</taxon>
        <taxon>Bacillati</taxon>
        <taxon>Actinomycetota</taxon>
        <taxon>Actinomycetes</taxon>
        <taxon>Mycobacteriales</taxon>
        <taxon>Corynebacteriaceae</taxon>
        <taxon>Corynebacterium</taxon>
    </lineage>
</organism>
<dbReference type="Proteomes" id="UP000635902">
    <property type="component" value="Unassembled WGS sequence"/>
</dbReference>
<dbReference type="EMBL" id="JADKMY010000001">
    <property type="protein sequence ID" value="MBF4553350.1"/>
    <property type="molecule type" value="Genomic_DNA"/>
</dbReference>
<gene>
    <name evidence="9" type="ORF">IRY30_04545</name>
</gene>
<evidence type="ECO:0000313" key="10">
    <source>
        <dbReference type="Proteomes" id="UP000635902"/>
    </source>
</evidence>
<evidence type="ECO:0000256" key="3">
    <source>
        <dbReference type="ARBA" id="ARBA00022679"/>
    </source>
</evidence>
<comment type="caution">
    <text evidence="9">The sequence shown here is derived from an EMBL/GenBank/DDBJ whole genome shotgun (WGS) entry which is preliminary data.</text>
</comment>
<evidence type="ECO:0000256" key="6">
    <source>
        <dbReference type="ARBA" id="ARBA00023136"/>
    </source>
</evidence>
<comment type="subcellular location">
    <subcellularLocation>
        <location evidence="1">Cell membrane</location>
        <topology evidence="1">Multi-pass membrane protein</topology>
    </subcellularLocation>
</comment>
<sequence length="463" mass="51764">MSFALHKEKLPVEWRGKTTWMVGLGFLLWWLFNYESHQPNNLTWGGRTPIDFYIYYLAGQDIAQGHNLYDGAILKGLPFTYPPFSGALFSLFSRWPVETAAILWQLLSFLALIAVIFAVMAERKIKITAPVAFIAVGLAFASITLDAVKGTFVFGQINLFLMLLVAMDLLPVKRPWAGVGVGLAAGVKLTPAFMGLNFLVERNWRAAVVSVCTFLITVAIGFSFVPDAKKFWTEAIFDSERVGVEENTGAQAIKAVLFREFGEVQGWLWLTLVAVVFIFCVLGLIRSLGLGNKSFAMVLSGITAALVSPFSWFHHWVWLVPLGVCIACFFNEKFEAFRLRKQWNGFGGWIYSQLGALIAMAVLTLVMIPFLSRPLTDYLGYNHPVQSPYWWWRESFLYTGALLVVGYGLFALVMMIKNRRILPVRKSEEYPAGSERSDLVDTSTNSGVQHAALPATGASRLRH</sequence>
<evidence type="ECO:0000256" key="1">
    <source>
        <dbReference type="ARBA" id="ARBA00004651"/>
    </source>
</evidence>
<feature type="transmembrane region" description="Helical" evidence="8">
    <location>
        <begin position="101"/>
        <end position="120"/>
    </location>
</feature>
<keyword evidence="2" id="KW-1003">Cell membrane</keyword>
<feature type="transmembrane region" description="Helical" evidence="8">
    <location>
        <begin position="310"/>
        <end position="330"/>
    </location>
</feature>
<evidence type="ECO:0000256" key="5">
    <source>
        <dbReference type="ARBA" id="ARBA00022989"/>
    </source>
</evidence>
<protein>
    <submittedName>
        <fullName evidence="9">DUF2029 domain-containing protein</fullName>
    </submittedName>
</protein>
<accession>A0ABR9ZIX8</accession>
<keyword evidence="3" id="KW-0808">Transferase</keyword>
<keyword evidence="4 8" id="KW-0812">Transmembrane</keyword>
<feature type="transmembrane region" description="Helical" evidence="8">
    <location>
        <begin position="127"/>
        <end position="145"/>
    </location>
</feature>
<dbReference type="RefSeq" id="WP_194556168.1">
    <property type="nucleotide sequence ID" value="NZ_JADKMY010000001.1"/>
</dbReference>
<keyword evidence="10" id="KW-1185">Reference proteome</keyword>
<evidence type="ECO:0000256" key="4">
    <source>
        <dbReference type="ARBA" id="ARBA00022692"/>
    </source>
</evidence>
<evidence type="ECO:0000313" key="9">
    <source>
        <dbReference type="EMBL" id="MBF4553350.1"/>
    </source>
</evidence>
<evidence type="ECO:0000256" key="8">
    <source>
        <dbReference type="SAM" id="Phobius"/>
    </source>
</evidence>
<feature type="transmembrane region" description="Helical" evidence="8">
    <location>
        <begin position="267"/>
        <end position="290"/>
    </location>
</feature>
<keyword evidence="6 8" id="KW-0472">Membrane</keyword>
<dbReference type="InterPro" id="IPR018584">
    <property type="entry name" value="GT87"/>
</dbReference>
<feature type="transmembrane region" description="Helical" evidence="8">
    <location>
        <begin position="396"/>
        <end position="416"/>
    </location>
</feature>
<proteinExistence type="inferred from homology"/>
<reference evidence="9 10" key="1">
    <citation type="submission" date="2020-10" db="EMBL/GenBank/DDBJ databases">
        <title>Novel species in genus Corynebacterium.</title>
        <authorList>
            <person name="Zhang G."/>
        </authorList>
    </citation>
    <scope>NUCLEOTIDE SEQUENCE [LARGE SCALE GENOMIC DNA]</scope>
    <source>
        <strain evidence="9 10">DSM 45110</strain>
    </source>
</reference>
<name>A0ABR9ZIX8_9CORY</name>
<feature type="transmembrane region" description="Helical" evidence="8">
    <location>
        <begin position="350"/>
        <end position="371"/>
    </location>
</feature>
<dbReference type="Pfam" id="PF09594">
    <property type="entry name" value="GT87"/>
    <property type="match status" value="1"/>
</dbReference>
<evidence type="ECO:0000256" key="2">
    <source>
        <dbReference type="ARBA" id="ARBA00022475"/>
    </source>
</evidence>
<comment type="similarity">
    <text evidence="7">Belongs to the glycosyltransferase 87 family.</text>
</comment>